<comment type="caution">
    <text evidence="1">The sequence shown here is derived from an EMBL/GenBank/DDBJ whole genome shotgun (WGS) entry which is preliminary data.</text>
</comment>
<evidence type="ECO:0000313" key="2">
    <source>
        <dbReference type="Proteomes" id="UP000051836"/>
    </source>
</evidence>
<gene>
    <name evidence="1" type="ORF">AAES_45403</name>
</gene>
<proteinExistence type="predicted"/>
<sequence>MRPRLLARTGEAPVRGIVFENAGCHMLEPMAQSSSGVLHFRRKAQYGSFHQVAVKDYFCSAAKYRFHAQQ</sequence>
<reference evidence="1 2" key="1">
    <citation type="submission" date="2015-10" db="EMBL/GenBank/DDBJ databases">
        <authorList>
            <person name="Gilbert D.G."/>
        </authorList>
    </citation>
    <scope>NUCLEOTIDE SEQUENCE [LARGE SCALE GENOMIC DNA]</scope>
    <source>
        <strain evidence="1">FVVF132</strain>
    </source>
</reference>
<name>A0A0Q3UTP3_AMAAE</name>
<dbReference type="EMBL" id="LMAW01000969">
    <property type="protein sequence ID" value="KQK84794.1"/>
    <property type="molecule type" value="Genomic_DNA"/>
</dbReference>
<dbReference type="AlphaFoldDB" id="A0A0Q3UTP3"/>
<protein>
    <submittedName>
        <fullName evidence="1">Uncharacterized protein</fullName>
    </submittedName>
</protein>
<accession>A0A0Q3UTP3</accession>
<evidence type="ECO:0000313" key="1">
    <source>
        <dbReference type="EMBL" id="KQK84794.1"/>
    </source>
</evidence>
<dbReference type="Proteomes" id="UP000051836">
    <property type="component" value="Unassembled WGS sequence"/>
</dbReference>
<organism evidence="1 2">
    <name type="scientific">Amazona aestiva</name>
    <name type="common">Blue-fronted Amazon parrot</name>
    <dbReference type="NCBI Taxonomy" id="12930"/>
    <lineage>
        <taxon>Eukaryota</taxon>
        <taxon>Metazoa</taxon>
        <taxon>Chordata</taxon>
        <taxon>Craniata</taxon>
        <taxon>Vertebrata</taxon>
        <taxon>Euteleostomi</taxon>
        <taxon>Archelosauria</taxon>
        <taxon>Archosauria</taxon>
        <taxon>Dinosauria</taxon>
        <taxon>Saurischia</taxon>
        <taxon>Theropoda</taxon>
        <taxon>Coelurosauria</taxon>
        <taxon>Aves</taxon>
        <taxon>Neognathae</taxon>
        <taxon>Neoaves</taxon>
        <taxon>Telluraves</taxon>
        <taxon>Australaves</taxon>
        <taxon>Psittaciformes</taxon>
        <taxon>Psittacidae</taxon>
        <taxon>Amazona</taxon>
    </lineage>
</organism>
<keyword evidence="2" id="KW-1185">Reference proteome</keyword>